<sequence>MGVFGLIVFMIIIGAIIGGLTNSLAIKMLFRPYTEKRVGRFRVPFTPGVIPKRRHELASQLGKMVVHYLITAEGISKRLMSTTFTDGLTNWLQKEAMKFMKSEQTGETFLKQQFGLTSAHQRLCTQVGKLVENGYRGYFAKNRYQKLDELLPLSMKKKIEMNIPTVTDYLLERGEMYLQSSEGKDQLSVMIDRFLVQKGKIGNMISMFLGNDRLVDKIQPALVKGLQDSETKKVIQRLIHQEWDKWKQKELHELESYLNEEEIVSYIQQAIEKNLPIFQWMKTPIREWSYQYESTVMDVVIPRAVTVLIGLIASHLEVLLEQVHLDDIVKEQVEAFSVERLEDLVLSISRREFKMITYLGAFLGGFIGLLQGFLLFIVR</sequence>
<keyword evidence="4 6" id="KW-1133">Transmembrane helix</keyword>
<dbReference type="InterPro" id="IPR007383">
    <property type="entry name" value="DUF445"/>
</dbReference>
<comment type="caution">
    <text evidence="7">The sequence shown here is derived from an EMBL/GenBank/DDBJ whole genome shotgun (WGS) entry which is preliminary data.</text>
</comment>
<dbReference type="Proteomes" id="UP000018895">
    <property type="component" value="Unassembled WGS sequence"/>
</dbReference>
<reference evidence="7" key="1">
    <citation type="journal article" date="2014" name="Genome Announc.">
        <title>Draft Genome Sequences of Three Alkaliphilic Bacillus Strains, Bacillus wakoensis JCM 9140T, Bacillus akibai JCM 9157T, and Bacillus hemicellulosilyticus JCM 9152T.</title>
        <authorList>
            <person name="Yuki M."/>
            <person name="Oshima K."/>
            <person name="Suda W."/>
            <person name="Oshida Y."/>
            <person name="Kitamura K."/>
            <person name="Iida T."/>
            <person name="Hattori M."/>
            <person name="Ohkuma M."/>
        </authorList>
    </citation>
    <scope>NUCLEOTIDE SEQUENCE [LARGE SCALE GENOMIC DNA]</scope>
    <source>
        <strain evidence="7">JCM 9152</strain>
    </source>
</reference>
<dbReference type="PANTHER" id="PTHR35791">
    <property type="entry name" value="UPF0754 MEMBRANE PROTEIN YHEB"/>
    <property type="match status" value="1"/>
</dbReference>
<evidence type="ECO:0000256" key="1">
    <source>
        <dbReference type="ARBA" id="ARBA00004236"/>
    </source>
</evidence>
<dbReference type="AlphaFoldDB" id="W4QDE0"/>
<evidence type="ECO:0000256" key="4">
    <source>
        <dbReference type="ARBA" id="ARBA00022989"/>
    </source>
</evidence>
<accession>W4QDE0</accession>
<evidence type="ECO:0000256" key="3">
    <source>
        <dbReference type="ARBA" id="ARBA00022692"/>
    </source>
</evidence>
<comment type="similarity">
    <text evidence="2">Belongs to the UPF0754 family.</text>
</comment>
<dbReference type="RefSeq" id="WP_235715645.1">
    <property type="nucleotide sequence ID" value="NZ_BAUU01000008.1"/>
</dbReference>
<dbReference type="PANTHER" id="PTHR35791:SF1">
    <property type="entry name" value="UPF0754 MEMBRANE PROTEIN YHEB"/>
    <property type="match status" value="1"/>
</dbReference>
<feature type="transmembrane region" description="Helical" evidence="6">
    <location>
        <begin position="356"/>
        <end position="378"/>
    </location>
</feature>
<evidence type="ECO:0000256" key="2">
    <source>
        <dbReference type="ARBA" id="ARBA00008053"/>
    </source>
</evidence>
<feature type="transmembrane region" description="Helical" evidence="6">
    <location>
        <begin position="6"/>
        <end position="30"/>
    </location>
</feature>
<gene>
    <name evidence="7" type="ORF">JCM9152_1461</name>
</gene>
<evidence type="ECO:0000313" key="8">
    <source>
        <dbReference type="Proteomes" id="UP000018895"/>
    </source>
</evidence>
<evidence type="ECO:0000256" key="6">
    <source>
        <dbReference type="SAM" id="Phobius"/>
    </source>
</evidence>
<evidence type="ECO:0000256" key="5">
    <source>
        <dbReference type="ARBA" id="ARBA00023136"/>
    </source>
</evidence>
<keyword evidence="3 6" id="KW-0812">Transmembrane</keyword>
<proteinExistence type="inferred from homology"/>
<dbReference type="InterPro" id="IPR016991">
    <property type="entry name" value="UCP032178"/>
</dbReference>
<evidence type="ECO:0000313" key="7">
    <source>
        <dbReference type="EMBL" id="GAE30065.1"/>
    </source>
</evidence>
<dbReference type="GO" id="GO:0005886">
    <property type="term" value="C:plasma membrane"/>
    <property type="evidence" value="ECO:0007669"/>
    <property type="project" value="UniProtKB-SubCell"/>
</dbReference>
<dbReference type="EMBL" id="BAUU01000008">
    <property type="protein sequence ID" value="GAE30065.1"/>
    <property type="molecule type" value="Genomic_DNA"/>
</dbReference>
<protein>
    <recommendedName>
        <fullName evidence="9">DUF445 family protein</fullName>
    </recommendedName>
</protein>
<dbReference type="STRING" id="1236971.JCM9152_1461"/>
<name>W4QDE0_9BACI</name>
<comment type="subcellular location">
    <subcellularLocation>
        <location evidence="1">Cell membrane</location>
    </subcellularLocation>
</comment>
<organism evidence="7 8">
    <name type="scientific">Halalkalibacter hemicellulosilyticusJCM 9152</name>
    <dbReference type="NCBI Taxonomy" id="1236971"/>
    <lineage>
        <taxon>Bacteria</taxon>
        <taxon>Bacillati</taxon>
        <taxon>Bacillota</taxon>
        <taxon>Bacilli</taxon>
        <taxon>Bacillales</taxon>
        <taxon>Bacillaceae</taxon>
        <taxon>Halalkalibacter</taxon>
    </lineage>
</organism>
<dbReference type="Pfam" id="PF04286">
    <property type="entry name" value="DUF445"/>
    <property type="match status" value="1"/>
</dbReference>
<keyword evidence="8" id="KW-1185">Reference proteome</keyword>
<evidence type="ECO:0008006" key="9">
    <source>
        <dbReference type="Google" id="ProtNLM"/>
    </source>
</evidence>
<keyword evidence="5 6" id="KW-0472">Membrane</keyword>
<dbReference type="PIRSF" id="PIRSF032178">
    <property type="entry name" value="UCP032178"/>
    <property type="match status" value="1"/>
</dbReference>